<dbReference type="EMBL" id="QLII01000001">
    <property type="protein sequence ID" value="RAI73588.1"/>
    <property type="molecule type" value="Genomic_DNA"/>
</dbReference>
<sequence length="360" mass="38893">MIGAAPGFEFIIQHKTNKNAQTIYTITSQPTGPLQVDQLSAPLSYSLQDGSDGFPYGIKIPMLNLYGNAVPKEAHLIHDATGEITIVKRGEPASGVSGVNYNEPNFIGVELYEVKMRLGSYHIELIQDDGSVLKVGQPLLVNKGHVYIEYEGYTYFGYQVVVGGSFIITGSSLFDGDITLLLKDTTDRTFPLSNLAFNPYGQQVRVTIPSNLKPGQYVLQVLVDGALLTCLRLNIASDETTRPILGTLITSRVSEAVPCSIREPVPAAKETALFFTSNQSKQQLDKAGQHVVLKLIPNQGGDAYYARVVPFDGANTGFPGSFTIPGNVPTGLYTAILQVLDAQNKAVAESVPYGRPLNVP</sequence>
<proteinExistence type="predicted"/>
<dbReference type="OrthoDB" id="915127at2"/>
<evidence type="ECO:0000313" key="1">
    <source>
        <dbReference type="EMBL" id="RAI73588.1"/>
    </source>
</evidence>
<accession>A0A327NLW5</accession>
<dbReference type="AlphaFoldDB" id="A0A327NLW5"/>
<gene>
    <name evidence="1" type="ORF">HMF3257_02595</name>
</gene>
<dbReference type="Proteomes" id="UP000249016">
    <property type="component" value="Unassembled WGS sequence"/>
</dbReference>
<reference evidence="1 2" key="1">
    <citation type="submission" date="2018-06" db="EMBL/GenBank/DDBJ databases">
        <title>Spirosoma sp. HMF3257 Genome sequencing and assembly.</title>
        <authorList>
            <person name="Kang H."/>
            <person name="Cha I."/>
            <person name="Kim H."/>
            <person name="Kang J."/>
            <person name="Joh K."/>
        </authorList>
    </citation>
    <scope>NUCLEOTIDE SEQUENCE [LARGE SCALE GENOMIC DNA]</scope>
    <source>
        <strain evidence="1 2">HMF3257</strain>
    </source>
</reference>
<dbReference type="RefSeq" id="WP_111340467.1">
    <property type="nucleotide sequence ID" value="NZ_QLII01000001.1"/>
</dbReference>
<comment type="caution">
    <text evidence="1">The sequence shown here is derived from an EMBL/GenBank/DDBJ whole genome shotgun (WGS) entry which is preliminary data.</text>
</comment>
<name>A0A327NLW5_9BACT</name>
<keyword evidence="2" id="KW-1185">Reference proteome</keyword>
<protein>
    <submittedName>
        <fullName evidence="1">Uncharacterized protein</fullName>
    </submittedName>
</protein>
<evidence type="ECO:0000313" key="2">
    <source>
        <dbReference type="Proteomes" id="UP000249016"/>
    </source>
</evidence>
<organism evidence="1 2">
    <name type="scientific">Spirosoma telluris</name>
    <dbReference type="NCBI Taxonomy" id="2183553"/>
    <lineage>
        <taxon>Bacteria</taxon>
        <taxon>Pseudomonadati</taxon>
        <taxon>Bacteroidota</taxon>
        <taxon>Cytophagia</taxon>
        <taxon>Cytophagales</taxon>
        <taxon>Cytophagaceae</taxon>
        <taxon>Spirosoma</taxon>
    </lineage>
</organism>